<dbReference type="Proteomes" id="UP000655830">
    <property type="component" value="Unassembled WGS sequence"/>
</dbReference>
<gene>
    <name evidence="4" type="ORF">H8718_16155</name>
</gene>
<evidence type="ECO:0000313" key="4">
    <source>
        <dbReference type="EMBL" id="MBC8581050.1"/>
    </source>
</evidence>
<dbReference type="Pfam" id="PF07508">
    <property type="entry name" value="Recombinase"/>
    <property type="match status" value="1"/>
</dbReference>
<organism evidence="4 5">
    <name type="scientific">Zhenhengia yiwuensis</name>
    <dbReference type="NCBI Taxonomy" id="2763666"/>
    <lineage>
        <taxon>Bacteria</taxon>
        <taxon>Bacillati</taxon>
        <taxon>Bacillota</taxon>
        <taxon>Clostridia</taxon>
        <taxon>Lachnospirales</taxon>
        <taxon>Lachnospiraceae</taxon>
        <taxon>Zhenhengia</taxon>
    </lineage>
</organism>
<feature type="coiled-coil region" evidence="1">
    <location>
        <begin position="383"/>
        <end position="460"/>
    </location>
</feature>
<feature type="domain" description="Recombinase" evidence="3">
    <location>
        <begin position="165"/>
        <end position="290"/>
    </location>
</feature>
<dbReference type="InterPro" id="IPR006119">
    <property type="entry name" value="Resolv_N"/>
</dbReference>
<protein>
    <submittedName>
        <fullName evidence="4">Recombinase family protein</fullName>
    </submittedName>
</protein>
<evidence type="ECO:0000313" key="5">
    <source>
        <dbReference type="Proteomes" id="UP000655830"/>
    </source>
</evidence>
<dbReference type="CDD" id="cd00338">
    <property type="entry name" value="Ser_Recombinase"/>
    <property type="match status" value="1"/>
</dbReference>
<dbReference type="PANTHER" id="PTHR30461">
    <property type="entry name" value="DNA-INVERTASE FROM LAMBDOID PROPHAGE"/>
    <property type="match status" value="1"/>
</dbReference>
<dbReference type="PROSITE" id="PS51737">
    <property type="entry name" value="RECOMBINASE_DNA_BIND"/>
    <property type="match status" value="1"/>
</dbReference>
<evidence type="ECO:0000256" key="1">
    <source>
        <dbReference type="SAM" id="Coils"/>
    </source>
</evidence>
<reference evidence="4" key="1">
    <citation type="submission" date="2020-08" db="EMBL/GenBank/DDBJ databases">
        <title>Genome public.</title>
        <authorList>
            <person name="Liu C."/>
            <person name="Sun Q."/>
        </authorList>
    </citation>
    <scope>NUCLEOTIDE SEQUENCE</scope>
    <source>
        <strain evidence="4">NSJ-12</strain>
    </source>
</reference>
<feature type="domain" description="Resolvase/invertase-type recombinase catalytic" evidence="2">
    <location>
        <begin position="9"/>
        <end position="157"/>
    </location>
</feature>
<accession>A0A926EL41</accession>
<evidence type="ECO:0000259" key="2">
    <source>
        <dbReference type="PROSITE" id="PS51736"/>
    </source>
</evidence>
<keyword evidence="5" id="KW-1185">Reference proteome</keyword>
<dbReference type="GO" id="GO:0003677">
    <property type="term" value="F:DNA binding"/>
    <property type="evidence" value="ECO:0007669"/>
    <property type="project" value="InterPro"/>
</dbReference>
<dbReference type="Pfam" id="PF13408">
    <property type="entry name" value="Zn_ribbon_recom"/>
    <property type="match status" value="1"/>
</dbReference>
<dbReference type="PANTHER" id="PTHR30461:SF23">
    <property type="entry name" value="DNA RECOMBINASE-RELATED"/>
    <property type="match status" value="1"/>
</dbReference>
<dbReference type="SMART" id="SM00857">
    <property type="entry name" value="Resolvase"/>
    <property type="match status" value="1"/>
</dbReference>
<dbReference type="InterPro" id="IPR050639">
    <property type="entry name" value="SSR_resolvase"/>
</dbReference>
<dbReference type="InterPro" id="IPR025827">
    <property type="entry name" value="Zn_ribbon_recom_dom"/>
</dbReference>
<comment type="caution">
    <text evidence="4">The sequence shown here is derived from an EMBL/GenBank/DDBJ whole genome shotgun (WGS) entry which is preliminary data.</text>
</comment>
<dbReference type="PROSITE" id="PS51736">
    <property type="entry name" value="RECOMBINASES_3"/>
    <property type="match status" value="1"/>
</dbReference>
<dbReference type="InterPro" id="IPR036162">
    <property type="entry name" value="Resolvase-like_N_sf"/>
</dbReference>
<name>A0A926EL41_9FIRM</name>
<dbReference type="RefSeq" id="WP_249333764.1">
    <property type="nucleotide sequence ID" value="NZ_JACRSY010000035.1"/>
</dbReference>
<dbReference type="Gene3D" id="3.40.50.1390">
    <property type="entry name" value="Resolvase, N-terminal catalytic domain"/>
    <property type="match status" value="1"/>
</dbReference>
<dbReference type="Pfam" id="PF00239">
    <property type="entry name" value="Resolvase"/>
    <property type="match status" value="1"/>
</dbReference>
<proteinExistence type="predicted"/>
<dbReference type="GO" id="GO:0000150">
    <property type="term" value="F:DNA strand exchange activity"/>
    <property type="evidence" value="ECO:0007669"/>
    <property type="project" value="InterPro"/>
</dbReference>
<dbReference type="InterPro" id="IPR011109">
    <property type="entry name" value="DNA_bind_recombinase_dom"/>
</dbReference>
<dbReference type="InterPro" id="IPR038109">
    <property type="entry name" value="DNA_bind_recomb_sf"/>
</dbReference>
<dbReference type="Gene3D" id="3.90.1750.20">
    <property type="entry name" value="Putative Large Serine Recombinase, Chain B, Domain 2"/>
    <property type="match status" value="1"/>
</dbReference>
<keyword evidence="1" id="KW-0175">Coiled coil</keyword>
<evidence type="ECO:0000259" key="3">
    <source>
        <dbReference type="PROSITE" id="PS51737"/>
    </source>
</evidence>
<dbReference type="AlphaFoldDB" id="A0A926EL41"/>
<dbReference type="EMBL" id="JACRSY010000035">
    <property type="protein sequence ID" value="MBC8581050.1"/>
    <property type="molecule type" value="Genomic_DNA"/>
</dbReference>
<dbReference type="SUPFAM" id="SSF53041">
    <property type="entry name" value="Resolvase-like"/>
    <property type="match status" value="1"/>
</dbReference>
<sequence length="536" mass="60932">MVEEKDIKKVVVYTRVSTTEQAEEGYSLENQERECRAYCEIRGYEVVGVYSDRGISAKDIKNRPGLIEALRTIRNKEVQGIVVWKMSRLSRNAADTANIIEMVKKHNGAIIGVKDSISTVGGFSTAMVTISGVFAEMERESIITQVKGGMREKARKGEWNGGMVPLGYELVDKKLVIQPQQAELIVRIFNSYLKGAGYKTIAKELNEEGYKTKKGMLFSGNSIKLILTNITYAGKIRWGKLNNWSYEDENGSRKRQYSDNVIEADGIHEAIIPMKVYNKVQEMIATNPRHHVKQFKGDHIISGLLRCPKCGYGMSVQPKKVKGKVYWYYECGQYINKKAGCKPNLVPKEQIEEQFYDVFERIVNDPKFSGKILDGLSNTSYQIKNKRQIEKNTQQEINGLKKKQGKLIDELLEGDELYKQAIRSKIQEVNVQISEKQEKLQKIVRQIEGLEKETINLEEVSEILRSVGKVLKLMPKDTQRKIVTKLISKIEVEEKSIKAIHFNFSDSFSISEDTVNLTTNKCAPFLGLMSVRNKSG</sequence>